<feature type="chain" id="PRO_5020867459" description="VCBS repeat-containing protein" evidence="1">
    <location>
        <begin position="22"/>
        <end position="163"/>
    </location>
</feature>
<evidence type="ECO:0000256" key="1">
    <source>
        <dbReference type="SAM" id="SignalP"/>
    </source>
</evidence>
<dbReference type="EMBL" id="CP035913">
    <property type="protein sequence ID" value="QBE61833.1"/>
    <property type="molecule type" value="Genomic_DNA"/>
</dbReference>
<name>A0A4V0Z312_9BURK</name>
<dbReference type="Proteomes" id="UP000290637">
    <property type="component" value="Chromosome"/>
</dbReference>
<evidence type="ECO:0008006" key="4">
    <source>
        <dbReference type="Google" id="ProtNLM"/>
    </source>
</evidence>
<dbReference type="InterPro" id="IPR028994">
    <property type="entry name" value="Integrin_alpha_N"/>
</dbReference>
<keyword evidence="1" id="KW-0732">Signal</keyword>
<protein>
    <recommendedName>
        <fullName evidence="4">VCBS repeat-containing protein</fullName>
    </recommendedName>
</protein>
<dbReference type="KEGG" id="plue:EWM63_01520"/>
<reference evidence="2 3" key="1">
    <citation type="submission" date="2019-02" db="EMBL/GenBank/DDBJ databases">
        <title>Draft Genome Sequences of Six Type Strains of the Genus Massilia.</title>
        <authorList>
            <person name="Miess H."/>
            <person name="Frediansyhah A."/>
            <person name="Gross H."/>
        </authorList>
    </citation>
    <scope>NUCLEOTIDE SEQUENCE [LARGE SCALE GENOMIC DNA]</scope>
    <source>
        <strain evidence="2 3">DSM 17473</strain>
    </source>
</reference>
<dbReference type="OrthoDB" id="8595012at2"/>
<keyword evidence="3" id="KW-1185">Reference proteome</keyword>
<dbReference type="RefSeq" id="WP_130184970.1">
    <property type="nucleotide sequence ID" value="NZ_CP035913.1"/>
</dbReference>
<sequence>MTTFPPTVAVALLVLGTAAGGATPGLTPADAAAAFKAAGFTLKGKQWRQCDDPTPTYVPGEIAEVRDLNGDGRPEAVITEGGTVCFGNTGMGYTVVSKQVDGSWKKITANMGSATFLPARGKDGWPDIEVGGPGFCFPVWRWNGRQYVLDRHQYEGKPCERNR</sequence>
<feature type="signal peptide" evidence="1">
    <location>
        <begin position="1"/>
        <end position="21"/>
    </location>
</feature>
<accession>A0A4V0Z312</accession>
<gene>
    <name evidence="2" type="ORF">EWM63_01520</name>
</gene>
<evidence type="ECO:0000313" key="2">
    <source>
        <dbReference type="EMBL" id="QBE61833.1"/>
    </source>
</evidence>
<organism evidence="2 3">
    <name type="scientific">Pseudoduganella lutea</name>
    <dbReference type="NCBI Taxonomy" id="321985"/>
    <lineage>
        <taxon>Bacteria</taxon>
        <taxon>Pseudomonadati</taxon>
        <taxon>Pseudomonadota</taxon>
        <taxon>Betaproteobacteria</taxon>
        <taxon>Burkholderiales</taxon>
        <taxon>Oxalobacteraceae</taxon>
        <taxon>Telluria group</taxon>
        <taxon>Pseudoduganella</taxon>
    </lineage>
</organism>
<dbReference type="AlphaFoldDB" id="A0A4V0Z312"/>
<evidence type="ECO:0000313" key="3">
    <source>
        <dbReference type="Proteomes" id="UP000290637"/>
    </source>
</evidence>
<dbReference type="SUPFAM" id="SSF69318">
    <property type="entry name" value="Integrin alpha N-terminal domain"/>
    <property type="match status" value="1"/>
</dbReference>
<proteinExistence type="predicted"/>